<dbReference type="PANTHER" id="PTHR30346">
    <property type="entry name" value="TRANSCRIPTIONAL DUAL REGULATOR HCAR-RELATED"/>
    <property type="match status" value="1"/>
</dbReference>
<proteinExistence type="inferred from homology"/>
<gene>
    <name evidence="7" type="ORF">SAMN04489720_1079</name>
</gene>
<evidence type="ECO:0000256" key="4">
    <source>
        <dbReference type="ARBA" id="ARBA00023163"/>
    </source>
</evidence>
<dbReference type="AlphaFoldDB" id="A0A1G8BWK8"/>
<dbReference type="STRING" id="399736.SAMN04489720_1079"/>
<protein>
    <submittedName>
        <fullName evidence="7">LysR substrate binding domain-containing protein</fullName>
    </submittedName>
</protein>
<reference evidence="8" key="1">
    <citation type="submission" date="2016-10" db="EMBL/GenBank/DDBJ databases">
        <authorList>
            <person name="Varghese N."/>
            <person name="Submissions S."/>
        </authorList>
    </citation>
    <scope>NUCLEOTIDE SEQUENCE [LARGE SCALE GENOMIC DNA]</scope>
    <source>
        <strain evidence="8">DSM 22002</strain>
    </source>
</reference>
<evidence type="ECO:0000256" key="2">
    <source>
        <dbReference type="ARBA" id="ARBA00023015"/>
    </source>
</evidence>
<dbReference type="GO" id="GO:0032993">
    <property type="term" value="C:protein-DNA complex"/>
    <property type="evidence" value="ECO:0007669"/>
    <property type="project" value="TreeGrafter"/>
</dbReference>
<keyword evidence="3" id="KW-0238">DNA-binding</keyword>
<evidence type="ECO:0000256" key="3">
    <source>
        <dbReference type="ARBA" id="ARBA00023125"/>
    </source>
</evidence>
<feature type="region of interest" description="Disordered" evidence="5">
    <location>
        <begin position="1"/>
        <end position="44"/>
    </location>
</feature>
<dbReference type="GO" id="GO:0003677">
    <property type="term" value="F:DNA binding"/>
    <property type="evidence" value="ECO:0007669"/>
    <property type="project" value="UniProtKB-KW"/>
</dbReference>
<evidence type="ECO:0000313" key="7">
    <source>
        <dbReference type="EMBL" id="SDH37494.1"/>
    </source>
</evidence>
<accession>A0A1G8BWK8</accession>
<dbReference type="EMBL" id="LT629695">
    <property type="protein sequence ID" value="SDH37494.1"/>
    <property type="molecule type" value="Genomic_DNA"/>
</dbReference>
<dbReference type="Gene3D" id="3.40.190.290">
    <property type="match status" value="1"/>
</dbReference>
<comment type="similarity">
    <text evidence="1">Belongs to the LysR transcriptional regulatory family.</text>
</comment>
<dbReference type="CDD" id="cd05466">
    <property type="entry name" value="PBP2_LTTR_substrate"/>
    <property type="match status" value="1"/>
</dbReference>
<dbReference type="Gene3D" id="3.40.190.10">
    <property type="entry name" value="Periplasmic binding protein-like II"/>
    <property type="match status" value="2"/>
</dbReference>
<evidence type="ECO:0000256" key="1">
    <source>
        <dbReference type="ARBA" id="ARBA00009437"/>
    </source>
</evidence>
<feature type="compositionally biased region" description="Low complexity" evidence="5">
    <location>
        <begin position="14"/>
        <end position="27"/>
    </location>
</feature>
<keyword evidence="8" id="KW-1185">Reference proteome</keyword>
<organism evidence="7 8">
    <name type="scientific">Agrococcus jejuensis</name>
    <dbReference type="NCBI Taxonomy" id="399736"/>
    <lineage>
        <taxon>Bacteria</taxon>
        <taxon>Bacillati</taxon>
        <taxon>Actinomycetota</taxon>
        <taxon>Actinomycetes</taxon>
        <taxon>Micrococcales</taxon>
        <taxon>Microbacteriaceae</taxon>
        <taxon>Agrococcus</taxon>
    </lineage>
</organism>
<evidence type="ECO:0000313" key="8">
    <source>
        <dbReference type="Proteomes" id="UP000198822"/>
    </source>
</evidence>
<dbReference type="RefSeq" id="WP_197674633.1">
    <property type="nucleotide sequence ID" value="NZ_LT629695.1"/>
</dbReference>
<sequence length="226" mass="24468">MSPKGRAPRPARPGRPGAKRAQGAGAAKRARPKPARRAAEAAPASEPVALEPFRLRYVEGATPAKWIRAWVDRMPQRLEHELVAEEQQLDALRAGEADAAIVRLPIDEAGLHVVRLYDERAFVVVPEDHAAADLESVVVADLADESMIARGTMTWSELVEVVASGAGIALMPQSLARLHQRRDVASLPVADLPPTTVALVWRLERDGDDVQALVAITRGRSARSSR</sequence>
<dbReference type="GO" id="GO:0003700">
    <property type="term" value="F:DNA-binding transcription factor activity"/>
    <property type="evidence" value="ECO:0007669"/>
    <property type="project" value="TreeGrafter"/>
</dbReference>
<name>A0A1G8BWK8_9MICO</name>
<dbReference type="PANTHER" id="PTHR30346:SF0">
    <property type="entry name" value="HCA OPERON TRANSCRIPTIONAL ACTIVATOR HCAR"/>
    <property type="match status" value="1"/>
</dbReference>
<keyword evidence="4" id="KW-0804">Transcription</keyword>
<dbReference type="Proteomes" id="UP000198822">
    <property type="component" value="Chromosome I"/>
</dbReference>
<evidence type="ECO:0000256" key="5">
    <source>
        <dbReference type="SAM" id="MobiDB-lite"/>
    </source>
</evidence>
<keyword evidence="2" id="KW-0805">Transcription regulation</keyword>
<dbReference type="InterPro" id="IPR005119">
    <property type="entry name" value="LysR_subst-bd"/>
</dbReference>
<dbReference type="SUPFAM" id="SSF53850">
    <property type="entry name" value="Periplasmic binding protein-like II"/>
    <property type="match status" value="1"/>
</dbReference>
<feature type="domain" description="LysR substrate-binding" evidence="6">
    <location>
        <begin position="66"/>
        <end position="150"/>
    </location>
</feature>
<evidence type="ECO:0000259" key="6">
    <source>
        <dbReference type="Pfam" id="PF03466"/>
    </source>
</evidence>
<feature type="domain" description="LysR substrate-binding" evidence="6">
    <location>
        <begin position="155"/>
        <end position="218"/>
    </location>
</feature>
<dbReference type="Pfam" id="PF03466">
    <property type="entry name" value="LysR_substrate"/>
    <property type="match status" value="2"/>
</dbReference>